<reference evidence="1 2" key="1">
    <citation type="submission" date="2022-08" db="EMBL/GenBank/DDBJ databases">
        <title>Bacterial and archaeal communities from various locations to study Microbial Dark Matter (Phase II).</title>
        <authorList>
            <person name="Stepanauskas R."/>
        </authorList>
    </citation>
    <scope>NUCLEOTIDE SEQUENCE [LARGE SCALE GENOMIC DNA]</scope>
    <source>
        <strain evidence="1 2">PD1</strain>
    </source>
</reference>
<evidence type="ECO:0000313" key="1">
    <source>
        <dbReference type="EMBL" id="MCS3920106.1"/>
    </source>
</evidence>
<proteinExistence type="predicted"/>
<protein>
    <submittedName>
        <fullName evidence="1">Uncharacterized protein</fullName>
    </submittedName>
</protein>
<gene>
    <name evidence="1" type="ORF">M2350_002523</name>
</gene>
<evidence type="ECO:0000313" key="2">
    <source>
        <dbReference type="Proteomes" id="UP001204798"/>
    </source>
</evidence>
<sequence>MGLDQRKCLLETFAEPTGLLACARFSLKPALVRRSTKLYSPLARMEIGSANTRAHDDGVPLAI</sequence>
<comment type="caution">
    <text evidence="1">The sequence shown here is derived from an EMBL/GenBank/DDBJ whole genome shotgun (WGS) entry which is preliminary data.</text>
</comment>
<dbReference type="Proteomes" id="UP001204798">
    <property type="component" value="Unassembled WGS sequence"/>
</dbReference>
<organism evidence="1 2">
    <name type="scientific">Candidatus Fervidibacter sacchari</name>
    <dbReference type="NCBI Taxonomy" id="1448929"/>
    <lineage>
        <taxon>Bacteria</taxon>
        <taxon>Candidatus Fervidibacterota</taxon>
        <taxon>Candidatus Fervidibacter</taxon>
    </lineage>
</organism>
<name>A0ABT2EQB8_9BACT</name>
<keyword evidence="2" id="KW-1185">Reference proteome</keyword>
<accession>A0ABT2EQB8</accession>
<dbReference type="EMBL" id="JANUCP010000004">
    <property type="protein sequence ID" value="MCS3920106.1"/>
    <property type="molecule type" value="Genomic_DNA"/>
</dbReference>